<dbReference type="InterPro" id="IPR000601">
    <property type="entry name" value="PKD_dom"/>
</dbReference>
<dbReference type="InterPro" id="IPR013783">
    <property type="entry name" value="Ig-like_fold"/>
</dbReference>
<dbReference type="SUPFAM" id="SSF50985">
    <property type="entry name" value="RCC1/BLIP-II"/>
    <property type="match status" value="1"/>
</dbReference>
<dbReference type="Gene3D" id="2.60.40.10">
    <property type="entry name" value="Immunoglobulins"/>
    <property type="match status" value="1"/>
</dbReference>
<dbReference type="Proteomes" id="UP000649573">
    <property type="component" value="Unassembled WGS sequence"/>
</dbReference>
<evidence type="ECO:0000256" key="1">
    <source>
        <dbReference type="SAM" id="MobiDB-lite"/>
    </source>
</evidence>
<dbReference type="SUPFAM" id="SSF49299">
    <property type="entry name" value="PKD domain"/>
    <property type="match status" value="2"/>
</dbReference>
<dbReference type="InterPro" id="IPR022409">
    <property type="entry name" value="PKD/Chitinase_dom"/>
</dbReference>
<feature type="compositionally biased region" description="Basic and acidic residues" evidence="1">
    <location>
        <begin position="344"/>
        <end position="360"/>
    </location>
</feature>
<dbReference type="PANTHER" id="PTHR45982">
    <property type="entry name" value="REGULATOR OF CHROMOSOME CONDENSATION"/>
    <property type="match status" value="1"/>
</dbReference>
<dbReference type="Gene3D" id="2.130.10.30">
    <property type="entry name" value="Regulator of chromosome condensation 1/beta-lactamase-inhibitor protein II"/>
    <property type="match status" value="2"/>
</dbReference>
<reference evidence="4" key="1">
    <citation type="journal article" date="2019" name="Int. J. Syst. Evol. Microbiol.">
        <title>The Global Catalogue of Microorganisms (GCM) 10K type strain sequencing project: providing services to taxonomists for standard genome sequencing and annotation.</title>
        <authorList>
            <consortium name="The Broad Institute Genomics Platform"/>
            <consortium name="The Broad Institute Genome Sequencing Center for Infectious Disease"/>
            <person name="Wu L."/>
            <person name="Ma J."/>
        </authorList>
    </citation>
    <scope>NUCLEOTIDE SEQUENCE [LARGE SCALE GENOMIC DNA]</scope>
    <source>
        <strain evidence="4">JCM 3296</strain>
    </source>
</reference>
<comment type="caution">
    <text evidence="3">The sequence shown here is derived from an EMBL/GenBank/DDBJ whole genome shotgun (WGS) entry which is preliminary data.</text>
</comment>
<dbReference type="EMBL" id="BMRE01000008">
    <property type="protein sequence ID" value="GGU32218.1"/>
    <property type="molecule type" value="Genomic_DNA"/>
</dbReference>
<organism evidence="3 4">
    <name type="scientific">Lentzea flava</name>
    <dbReference type="NCBI Taxonomy" id="103732"/>
    <lineage>
        <taxon>Bacteria</taxon>
        <taxon>Bacillati</taxon>
        <taxon>Actinomycetota</taxon>
        <taxon>Actinomycetes</taxon>
        <taxon>Pseudonocardiales</taxon>
        <taxon>Pseudonocardiaceae</taxon>
        <taxon>Lentzea</taxon>
    </lineage>
</organism>
<gene>
    <name evidence="3" type="ORF">GCM10010178_25470</name>
</gene>
<dbReference type="SMART" id="SM00089">
    <property type="entry name" value="PKD"/>
    <property type="match status" value="2"/>
</dbReference>
<dbReference type="Pfam" id="PF13540">
    <property type="entry name" value="RCC1_2"/>
    <property type="match status" value="4"/>
</dbReference>
<evidence type="ECO:0000313" key="4">
    <source>
        <dbReference type="Proteomes" id="UP000649573"/>
    </source>
</evidence>
<dbReference type="InterPro" id="IPR015943">
    <property type="entry name" value="WD40/YVTN_repeat-like_dom_sf"/>
</dbReference>
<dbReference type="Gene3D" id="2.130.10.10">
    <property type="entry name" value="YVTN repeat-like/Quinoprotein amine dehydrogenase"/>
    <property type="match status" value="1"/>
</dbReference>
<dbReference type="CDD" id="cd00146">
    <property type="entry name" value="PKD"/>
    <property type="match status" value="1"/>
</dbReference>
<dbReference type="PROSITE" id="PS00626">
    <property type="entry name" value="RCC1_2"/>
    <property type="match status" value="1"/>
</dbReference>
<dbReference type="PANTHER" id="PTHR45982:SF1">
    <property type="entry name" value="REGULATOR OF CHROMOSOME CONDENSATION"/>
    <property type="match status" value="1"/>
</dbReference>
<proteinExistence type="predicted"/>
<dbReference type="PROSITE" id="PS50012">
    <property type="entry name" value="RCC1_3"/>
    <property type="match status" value="2"/>
</dbReference>
<keyword evidence="4" id="KW-1185">Reference proteome</keyword>
<evidence type="ECO:0000313" key="3">
    <source>
        <dbReference type="EMBL" id="GGU32218.1"/>
    </source>
</evidence>
<dbReference type="InterPro" id="IPR000408">
    <property type="entry name" value="Reg_chr_condens"/>
</dbReference>
<dbReference type="InterPro" id="IPR009091">
    <property type="entry name" value="RCC1/BLIP-II"/>
</dbReference>
<name>A0ABQ2UG62_9PSEU</name>
<dbReference type="InterPro" id="IPR051553">
    <property type="entry name" value="Ran_GTPase-activating"/>
</dbReference>
<dbReference type="InterPro" id="IPR035986">
    <property type="entry name" value="PKD_dom_sf"/>
</dbReference>
<dbReference type="SUPFAM" id="SSF63825">
    <property type="entry name" value="YWTD domain"/>
    <property type="match status" value="1"/>
</dbReference>
<feature type="compositionally biased region" description="Polar residues" evidence="1">
    <location>
        <begin position="366"/>
        <end position="377"/>
    </location>
</feature>
<feature type="region of interest" description="Disordered" evidence="1">
    <location>
        <begin position="331"/>
        <end position="377"/>
    </location>
</feature>
<feature type="domain" description="PKD" evidence="2">
    <location>
        <begin position="409"/>
        <end position="458"/>
    </location>
</feature>
<dbReference type="PROSITE" id="PS50093">
    <property type="entry name" value="PKD"/>
    <property type="match status" value="2"/>
</dbReference>
<sequence length="828" mass="85877">MRMLSGAVWLASGPVGEATLVDGASAEVKAHVPVAVPGTALSVTHHQDGAAFVLNGKTGALSRIDTATEQVSRPASVLPESDGLVLLPSPDALRVVDVHSGAVAAVDPATLARRGEPEHLAGAVRPGSVVADGLGRVWAIDEATGDLVWLDRGQRRSRATATRSGLLAITQGLPALVDPEHGTAELINPQTGAVRRSLRPDLRAGDAVVVSGSADRSRLLIAVRTRGELISCTFGTGSCAKPVQVGSPGAELGAPVEVGDHAVVPDHSTGQATIVDLATSRVVAQRALFERPTAFELIARDGIVFFNDPNSNKAGVLDLWGTVRTITKYTENPAVDKPTPTPDRSVRADEVRKTGHEKQKIGLGQPHQNSRPDLTASSPAASIVVEPGNSGVAGDEFELTFVLQHAAGATIRWSFGDGTDASGSSVRHTWLEPGVFTVRATATFGEGRRAEAETAVTVVPRGAPPRIISLAVSRPKPVIGEPVHFSADTTREPDRWEWTVTRSGQPAPEVTARTAEFDHRFATPGRYTVALTVTKGSQTAQSSRQFTVARGTVKALTREDWPMIVPPAAESGVIAVAAGETHAVALKTDGRVIAWGPDDTANRLNVPQEATSGVIAISASGEHTLALKTDGSVVAWGGRDGESDVPEEARRGVVAISAGDRHSLALRSDGSVIAWGGTSEESDVPDEARRGVVAIAAGDSTSLALKADGSLVVWGDGPFQDGTPPSISGGVRALALGGSVGLALQEDGSVISWGSRKQKTFRVPEEAQSGVVAIDISHQHALAVKADGTAFGWGLVSYDVDPLPPGTSGVLAVAAGNDFSLILVEGTD</sequence>
<dbReference type="Pfam" id="PF00801">
    <property type="entry name" value="PKD"/>
    <property type="match status" value="1"/>
</dbReference>
<accession>A0ABQ2UG62</accession>
<protein>
    <recommendedName>
        <fullName evidence="2">PKD domain-containing protein</fullName>
    </recommendedName>
</protein>
<evidence type="ECO:0000259" key="2">
    <source>
        <dbReference type="PROSITE" id="PS50093"/>
    </source>
</evidence>
<dbReference type="Pfam" id="PF18911">
    <property type="entry name" value="PKD_4"/>
    <property type="match status" value="1"/>
</dbReference>
<feature type="domain" description="PKD" evidence="2">
    <location>
        <begin position="466"/>
        <end position="548"/>
    </location>
</feature>